<gene>
    <name evidence="2" type="ORF">AC578_1831</name>
</gene>
<dbReference type="GO" id="GO:0004165">
    <property type="term" value="F:delta(3)-delta(2)-enoyl-CoA isomerase activity"/>
    <property type="evidence" value="ECO:0007669"/>
    <property type="project" value="TreeGrafter"/>
</dbReference>
<dbReference type="PANTHER" id="PTHR11941:SF75">
    <property type="entry name" value="ENOYL-COA HYDRATASE_ISOMERASE FAMILY PROTEIN"/>
    <property type="match status" value="1"/>
</dbReference>
<evidence type="ECO:0000256" key="1">
    <source>
        <dbReference type="ARBA" id="ARBA00023026"/>
    </source>
</evidence>
<comment type="caution">
    <text evidence="2">The sequence shown here is derived from an EMBL/GenBank/DDBJ whole genome shotgun (WGS) entry which is preliminary data.</text>
</comment>
<dbReference type="GO" id="GO:0006635">
    <property type="term" value="P:fatty acid beta-oxidation"/>
    <property type="evidence" value="ECO:0007669"/>
    <property type="project" value="TreeGrafter"/>
</dbReference>
<dbReference type="InterPro" id="IPR001753">
    <property type="entry name" value="Enoyl-CoA_hydra/iso"/>
</dbReference>
<sequence>MPETIINEKDLLVERYDGSVFVLTMRKAPENRINSQYAQKLISAYNTVRKILGEDAEGAIITKGNDAKFWYSKSQPCGSISLAQSWTNHDAPTNPELDEADSNPYANTEGFYPLLATIVDFPYPTIALITGHTFGGAGPFALSHDYRVMNSKRGFFSMPPVNLGLHFPGIGALPRLKLRPQIARKMLLEAHKWTGQQAYEDGIVDEIAEPEKMLDVALELAQKLAPRAKMGVFAALRNELYGEAGRAFRNISYVHGNRTGSQAKAKI</sequence>
<dbReference type="AlphaFoldDB" id="A0A139HK68"/>
<accession>A0A139HK68</accession>
<evidence type="ECO:0000313" key="3">
    <source>
        <dbReference type="Proteomes" id="UP000070133"/>
    </source>
</evidence>
<dbReference type="EMBL" id="LFZN01000036">
    <property type="protein sequence ID" value="KXT02881.1"/>
    <property type="molecule type" value="Genomic_DNA"/>
</dbReference>
<dbReference type="Proteomes" id="UP000070133">
    <property type="component" value="Unassembled WGS sequence"/>
</dbReference>
<dbReference type="SUPFAM" id="SSF52096">
    <property type="entry name" value="ClpP/crotonase"/>
    <property type="match status" value="1"/>
</dbReference>
<dbReference type="CDD" id="cd06558">
    <property type="entry name" value="crotonase-like"/>
    <property type="match status" value="1"/>
</dbReference>
<dbReference type="GO" id="GO:0005777">
    <property type="term" value="C:peroxisome"/>
    <property type="evidence" value="ECO:0007669"/>
    <property type="project" value="TreeGrafter"/>
</dbReference>
<evidence type="ECO:0008006" key="4">
    <source>
        <dbReference type="Google" id="ProtNLM"/>
    </source>
</evidence>
<organism evidence="2 3">
    <name type="scientific">Pseudocercospora eumusae</name>
    <dbReference type="NCBI Taxonomy" id="321146"/>
    <lineage>
        <taxon>Eukaryota</taxon>
        <taxon>Fungi</taxon>
        <taxon>Dikarya</taxon>
        <taxon>Ascomycota</taxon>
        <taxon>Pezizomycotina</taxon>
        <taxon>Dothideomycetes</taxon>
        <taxon>Dothideomycetidae</taxon>
        <taxon>Mycosphaerellales</taxon>
        <taxon>Mycosphaerellaceae</taxon>
        <taxon>Pseudocercospora</taxon>
    </lineage>
</organism>
<protein>
    <recommendedName>
        <fullName evidence="4">Enoyl-CoA hydratase</fullName>
    </recommendedName>
</protein>
<evidence type="ECO:0000313" key="2">
    <source>
        <dbReference type="EMBL" id="KXT02881.1"/>
    </source>
</evidence>
<keyword evidence="3" id="KW-1185">Reference proteome</keyword>
<proteinExistence type="predicted"/>
<dbReference type="Gene3D" id="3.90.226.10">
    <property type="entry name" value="2-enoyl-CoA Hydratase, Chain A, domain 1"/>
    <property type="match status" value="1"/>
</dbReference>
<dbReference type="PANTHER" id="PTHR11941">
    <property type="entry name" value="ENOYL-COA HYDRATASE-RELATED"/>
    <property type="match status" value="1"/>
</dbReference>
<dbReference type="InterPro" id="IPR029045">
    <property type="entry name" value="ClpP/crotonase-like_dom_sf"/>
</dbReference>
<dbReference type="STRING" id="321146.A0A139HK68"/>
<keyword evidence="1" id="KW-0843">Virulence</keyword>
<reference evidence="2 3" key="1">
    <citation type="submission" date="2015-07" db="EMBL/GenBank/DDBJ databases">
        <title>Comparative genomics of the Sigatoka disease complex on banana suggests a link between parallel evolutionary changes in Pseudocercospora fijiensis and Pseudocercospora eumusae and increased virulence on the banana host.</title>
        <authorList>
            <person name="Chang T.-C."/>
            <person name="Salvucci A."/>
            <person name="Crous P.W."/>
            <person name="Stergiopoulos I."/>
        </authorList>
    </citation>
    <scope>NUCLEOTIDE SEQUENCE [LARGE SCALE GENOMIC DNA]</scope>
    <source>
        <strain evidence="2 3">CBS 114824</strain>
    </source>
</reference>
<dbReference type="OrthoDB" id="1696280at2759"/>
<name>A0A139HK68_9PEZI</name>
<dbReference type="Pfam" id="PF00378">
    <property type="entry name" value="ECH_1"/>
    <property type="match status" value="1"/>
</dbReference>